<dbReference type="OrthoDB" id="9811314at2"/>
<dbReference type="KEGG" id="fae:FAES_2025"/>
<feature type="chain" id="PRO_5003630273" description="Outer membrane lipoprotein-sorting protein" evidence="1">
    <location>
        <begin position="20"/>
        <end position="235"/>
    </location>
</feature>
<name>I0K7D1_9BACT</name>
<evidence type="ECO:0000313" key="2">
    <source>
        <dbReference type="EMBL" id="CCH00034.1"/>
    </source>
</evidence>
<dbReference type="RefSeq" id="WP_015331133.1">
    <property type="nucleotide sequence ID" value="NC_020054.1"/>
</dbReference>
<dbReference type="Gene3D" id="2.50.20.10">
    <property type="entry name" value="Lipoprotein localisation LolA/LolB/LppX"/>
    <property type="match status" value="1"/>
</dbReference>
<keyword evidence="1" id="KW-0732">Signal</keyword>
<organism evidence="2 3">
    <name type="scientific">Fibrella aestuarina BUZ 2</name>
    <dbReference type="NCBI Taxonomy" id="1166018"/>
    <lineage>
        <taxon>Bacteria</taxon>
        <taxon>Pseudomonadati</taxon>
        <taxon>Bacteroidota</taxon>
        <taxon>Cytophagia</taxon>
        <taxon>Cytophagales</taxon>
        <taxon>Spirosomataceae</taxon>
        <taxon>Fibrella</taxon>
    </lineage>
</organism>
<evidence type="ECO:0008006" key="4">
    <source>
        <dbReference type="Google" id="ProtNLM"/>
    </source>
</evidence>
<dbReference type="EMBL" id="HE796683">
    <property type="protein sequence ID" value="CCH00034.1"/>
    <property type="molecule type" value="Genomic_DNA"/>
</dbReference>
<proteinExistence type="predicted"/>
<protein>
    <recommendedName>
        <fullName evidence="4">Outer membrane lipoprotein-sorting protein</fullName>
    </recommendedName>
</protein>
<gene>
    <name evidence="2" type="ORF">FAES_2025</name>
</gene>
<accession>I0K7D1</accession>
<keyword evidence="3" id="KW-1185">Reference proteome</keyword>
<evidence type="ECO:0000256" key="1">
    <source>
        <dbReference type="SAM" id="SignalP"/>
    </source>
</evidence>
<dbReference type="Proteomes" id="UP000011058">
    <property type="component" value="Chromosome"/>
</dbReference>
<dbReference type="eggNOG" id="COG0612">
    <property type="taxonomic scope" value="Bacteria"/>
</dbReference>
<sequence>MKRILFISLCLLLATQVSAQELPSADAIVDRYLKACGGKDAIDKVQDMSFSLKADTPNGLAVIDVDAKQGHKFSQVIYMGGTEVSRTISDGQKVTTIRGGKVISANEGAAALRQLLSSSLFGEQYYAQYNVIRRTLGREPLNGRDMYKVEFSTGNGEKWQDWFDVETGLRMQRVLYYRTANGLATSTSKFWDYKTVNGVVLPFARSQTFGSVDATLAISSIKVNRGLNDKLFKLP</sequence>
<reference evidence="2 3" key="1">
    <citation type="journal article" date="2012" name="J. Bacteriol.">
        <title>Genome Sequence of Fibrella aestuarina BUZ 2T, a Filamentous Marine Bacterium.</title>
        <authorList>
            <person name="Filippini M."/>
            <person name="Qi W."/>
            <person name="Blom J."/>
            <person name="Goesmann A."/>
            <person name="Smits T.H."/>
            <person name="Bagheri H.C."/>
        </authorList>
    </citation>
    <scope>NUCLEOTIDE SEQUENCE [LARGE SCALE GENOMIC DNA]</scope>
    <source>
        <strain evidence="3">BUZ 2T</strain>
    </source>
</reference>
<dbReference type="STRING" id="1166018.FAES_2025"/>
<feature type="signal peptide" evidence="1">
    <location>
        <begin position="1"/>
        <end position="19"/>
    </location>
</feature>
<dbReference type="AlphaFoldDB" id="I0K7D1"/>
<dbReference type="HOGENOM" id="CLU_081300_1_0_10"/>
<evidence type="ECO:0000313" key="3">
    <source>
        <dbReference type="Proteomes" id="UP000011058"/>
    </source>
</evidence>